<dbReference type="SUPFAM" id="SSF53850">
    <property type="entry name" value="Periplasmic binding protein-like II"/>
    <property type="match status" value="1"/>
</dbReference>
<evidence type="ECO:0000259" key="5">
    <source>
        <dbReference type="PROSITE" id="PS50931"/>
    </source>
</evidence>
<evidence type="ECO:0000313" key="7">
    <source>
        <dbReference type="Proteomes" id="UP000315677"/>
    </source>
</evidence>
<accession>A0A543DVK4</accession>
<dbReference type="InterPro" id="IPR036390">
    <property type="entry name" value="WH_DNA-bd_sf"/>
</dbReference>
<organism evidence="6 7">
    <name type="scientific">Pseudonocardia kunmingensis</name>
    <dbReference type="NCBI Taxonomy" id="630975"/>
    <lineage>
        <taxon>Bacteria</taxon>
        <taxon>Bacillati</taxon>
        <taxon>Actinomycetota</taxon>
        <taxon>Actinomycetes</taxon>
        <taxon>Pseudonocardiales</taxon>
        <taxon>Pseudonocardiaceae</taxon>
        <taxon>Pseudonocardia</taxon>
    </lineage>
</organism>
<keyword evidence="2" id="KW-0805">Transcription regulation</keyword>
<comment type="similarity">
    <text evidence="1">Belongs to the LysR transcriptional regulatory family.</text>
</comment>
<keyword evidence="7" id="KW-1185">Reference proteome</keyword>
<dbReference type="EMBL" id="VFPA01000001">
    <property type="protein sequence ID" value="TQM13360.1"/>
    <property type="molecule type" value="Genomic_DNA"/>
</dbReference>
<dbReference type="InterPro" id="IPR005119">
    <property type="entry name" value="LysR_subst-bd"/>
</dbReference>
<evidence type="ECO:0000256" key="3">
    <source>
        <dbReference type="ARBA" id="ARBA00023125"/>
    </source>
</evidence>
<dbReference type="PANTHER" id="PTHR30419">
    <property type="entry name" value="HTH-TYPE TRANSCRIPTIONAL REGULATOR YBHD"/>
    <property type="match status" value="1"/>
</dbReference>
<comment type="caution">
    <text evidence="6">The sequence shown here is derived from an EMBL/GenBank/DDBJ whole genome shotgun (WGS) entry which is preliminary data.</text>
</comment>
<proteinExistence type="inferred from homology"/>
<reference evidence="6 7" key="1">
    <citation type="submission" date="2019-06" db="EMBL/GenBank/DDBJ databases">
        <title>Sequencing the genomes of 1000 actinobacteria strains.</title>
        <authorList>
            <person name="Klenk H.-P."/>
        </authorList>
    </citation>
    <scope>NUCLEOTIDE SEQUENCE [LARGE SCALE GENOMIC DNA]</scope>
    <source>
        <strain evidence="6 7">DSM 45301</strain>
    </source>
</reference>
<dbReference type="Proteomes" id="UP000315677">
    <property type="component" value="Unassembled WGS sequence"/>
</dbReference>
<dbReference type="PROSITE" id="PS50931">
    <property type="entry name" value="HTH_LYSR"/>
    <property type="match status" value="1"/>
</dbReference>
<dbReference type="Pfam" id="PF03466">
    <property type="entry name" value="LysR_substrate"/>
    <property type="match status" value="1"/>
</dbReference>
<sequence length="311" mass="33310">MRLEWLTSFVAVVDNGGFAAAANATYRSQPRVSTHVAELERRLGATVIDRHERPVKLTAAGAAFLTHARAVLRHLEAGGLEVAAVLDLLRGSVSLGFYPSVGAAFVPRLLREFTRKHPDVTVSLLEAPTTLLGRALREGKVELALRPVLPAPVEPLSSHVLWEEPLVAVVPAQGHPLSGRDRVGLAEVAAHRIITIGSTTEGNQQFETQEAFRRAGLDPDIVLQTNEPQTLVALTRAGFGVGVTNALAMSISKLQGIAAVPIRDALCMRQVALFWDDRRDLQPAARVLIESIRSAPPPEATAAVPAQIGSC</sequence>
<dbReference type="InterPro" id="IPR036388">
    <property type="entry name" value="WH-like_DNA-bd_sf"/>
</dbReference>
<dbReference type="Pfam" id="PF00126">
    <property type="entry name" value="HTH_1"/>
    <property type="match status" value="1"/>
</dbReference>
<gene>
    <name evidence="6" type="ORF">FB558_0093</name>
</gene>
<keyword evidence="4" id="KW-0804">Transcription</keyword>
<dbReference type="SUPFAM" id="SSF46785">
    <property type="entry name" value="Winged helix' DNA-binding domain"/>
    <property type="match status" value="1"/>
</dbReference>
<protein>
    <submittedName>
        <fullName evidence="6">DNA-binding transcriptional LysR family regulator</fullName>
    </submittedName>
</protein>
<feature type="domain" description="HTH lysR-type" evidence="5">
    <location>
        <begin position="1"/>
        <end position="58"/>
    </location>
</feature>
<evidence type="ECO:0000313" key="6">
    <source>
        <dbReference type="EMBL" id="TQM13360.1"/>
    </source>
</evidence>
<evidence type="ECO:0000256" key="2">
    <source>
        <dbReference type="ARBA" id="ARBA00023015"/>
    </source>
</evidence>
<dbReference type="GO" id="GO:0005829">
    <property type="term" value="C:cytosol"/>
    <property type="evidence" value="ECO:0007669"/>
    <property type="project" value="TreeGrafter"/>
</dbReference>
<dbReference type="GO" id="GO:0003677">
    <property type="term" value="F:DNA binding"/>
    <property type="evidence" value="ECO:0007669"/>
    <property type="project" value="UniProtKB-KW"/>
</dbReference>
<evidence type="ECO:0000256" key="4">
    <source>
        <dbReference type="ARBA" id="ARBA00023163"/>
    </source>
</evidence>
<evidence type="ECO:0000256" key="1">
    <source>
        <dbReference type="ARBA" id="ARBA00009437"/>
    </source>
</evidence>
<dbReference type="InterPro" id="IPR000847">
    <property type="entry name" value="LysR_HTH_N"/>
</dbReference>
<name>A0A543DVK4_9PSEU</name>
<dbReference type="Gene3D" id="3.40.190.290">
    <property type="match status" value="1"/>
</dbReference>
<dbReference type="InterPro" id="IPR050950">
    <property type="entry name" value="HTH-type_LysR_regulators"/>
</dbReference>
<dbReference type="FunFam" id="1.10.10.10:FF:000001">
    <property type="entry name" value="LysR family transcriptional regulator"/>
    <property type="match status" value="1"/>
</dbReference>
<dbReference type="CDD" id="cd05466">
    <property type="entry name" value="PBP2_LTTR_substrate"/>
    <property type="match status" value="1"/>
</dbReference>
<dbReference type="GO" id="GO:0003700">
    <property type="term" value="F:DNA-binding transcription factor activity"/>
    <property type="evidence" value="ECO:0007669"/>
    <property type="project" value="InterPro"/>
</dbReference>
<keyword evidence="3 6" id="KW-0238">DNA-binding</keyword>
<dbReference type="AlphaFoldDB" id="A0A543DVK4"/>
<dbReference type="Gene3D" id="1.10.10.10">
    <property type="entry name" value="Winged helix-like DNA-binding domain superfamily/Winged helix DNA-binding domain"/>
    <property type="match status" value="1"/>
</dbReference>